<evidence type="ECO:0000256" key="2">
    <source>
        <dbReference type="ARBA" id="ARBA00022723"/>
    </source>
</evidence>
<keyword evidence="2" id="KW-0479">Metal-binding</keyword>
<dbReference type="InterPro" id="IPR001199">
    <property type="entry name" value="Cyt_B5-like_heme/steroid-bd"/>
</dbReference>
<comment type="similarity">
    <text evidence="4">Belongs to the cytochrome b5 family.</text>
</comment>
<evidence type="ECO:0000256" key="3">
    <source>
        <dbReference type="ARBA" id="ARBA00023004"/>
    </source>
</evidence>
<dbReference type="PROSITE" id="PS50255">
    <property type="entry name" value="CYTOCHROME_B5_2"/>
    <property type="match status" value="1"/>
</dbReference>
<dbReference type="InterPro" id="IPR036400">
    <property type="entry name" value="Cyt_B5-like_heme/steroid_sf"/>
</dbReference>
<proteinExistence type="inferred from homology"/>
<keyword evidence="3" id="KW-0408">Iron</keyword>
<dbReference type="Pfam" id="PF00173">
    <property type="entry name" value="Cyt-b5"/>
    <property type="match status" value="1"/>
</dbReference>
<keyword evidence="1" id="KW-0349">Heme</keyword>
<dbReference type="InterPro" id="IPR050668">
    <property type="entry name" value="Cytochrome_b5"/>
</dbReference>
<gene>
    <name evidence="6" type="ORF">PPROV_000167700</name>
</gene>
<dbReference type="GO" id="GO:0020037">
    <property type="term" value="F:heme binding"/>
    <property type="evidence" value="ECO:0007669"/>
    <property type="project" value="TreeGrafter"/>
</dbReference>
<dbReference type="GO" id="GO:0046872">
    <property type="term" value="F:metal ion binding"/>
    <property type="evidence" value="ECO:0007669"/>
    <property type="project" value="UniProtKB-KW"/>
</dbReference>
<sequence length="134" mass="14678">MAALPPHLARHPTLKALTVNTNNDKGTNKENVVSASELTKHGVERRWVAIAGRVYDLSEFYTGDKKHPGGASVFKKHLGKDATTLFMQFHYPRGTAVTMAPGMCVGTLKVDDLKSLNEEDDEDDDDEGSLLDPL</sequence>
<accession>A0A830H8K7</accession>
<dbReference type="GO" id="GO:0016020">
    <property type="term" value="C:membrane"/>
    <property type="evidence" value="ECO:0007669"/>
    <property type="project" value="TreeGrafter"/>
</dbReference>
<evidence type="ECO:0000256" key="1">
    <source>
        <dbReference type="ARBA" id="ARBA00022617"/>
    </source>
</evidence>
<keyword evidence="7" id="KW-1185">Reference proteome</keyword>
<comment type="caution">
    <text evidence="6">The sequence shown here is derived from an EMBL/GenBank/DDBJ whole genome shotgun (WGS) entry which is preliminary data.</text>
</comment>
<organism evidence="6 7">
    <name type="scientific">Pycnococcus provasolii</name>
    <dbReference type="NCBI Taxonomy" id="41880"/>
    <lineage>
        <taxon>Eukaryota</taxon>
        <taxon>Viridiplantae</taxon>
        <taxon>Chlorophyta</taxon>
        <taxon>Pseudoscourfieldiophyceae</taxon>
        <taxon>Pseudoscourfieldiales</taxon>
        <taxon>Pycnococcaceae</taxon>
        <taxon>Pycnococcus</taxon>
    </lineage>
</organism>
<protein>
    <recommendedName>
        <fullName evidence="5">Cytochrome b5 heme-binding domain-containing protein</fullName>
    </recommendedName>
</protein>
<name>A0A830H8K7_9CHLO</name>
<evidence type="ECO:0000256" key="4">
    <source>
        <dbReference type="ARBA" id="ARBA00038168"/>
    </source>
</evidence>
<dbReference type="SUPFAM" id="SSF55856">
    <property type="entry name" value="Cytochrome b5-like heme/steroid binding domain"/>
    <property type="match status" value="1"/>
</dbReference>
<dbReference type="Gene3D" id="3.10.120.10">
    <property type="entry name" value="Cytochrome b5-like heme/steroid binding domain"/>
    <property type="match status" value="1"/>
</dbReference>
<dbReference type="AlphaFoldDB" id="A0A830H8K7"/>
<dbReference type="EMBL" id="BNJQ01000004">
    <property type="protein sequence ID" value="GHP02922.1"/>
    <property type="molecule type" value="Genomic_DNA"/>
</dbReference>
<dbReference type="OrthoDB" id="10260134at2759"/>
<dbReference type="PANTHER" id="PTHR19359">
    <property type="entry name" value="CYTOCHROME B5"/>
    <property type="match status" value="1"/>
</dbReference>
<dbReference type="SMART" id="SM01117">
    <property type="entry name" value="Cyt-b5"/>
    <property type="match status" value="1"/>
</dbReference>
<evidence type="ECO:0000313" key="7">
    <source>
        <dbReference type="Proteomes" id="UP000660262"/>
    </source>
</evidence>
<dbReference type="Proteomes" id="UP000660262">
    <property type="component" value="Unassembled WGS sequence"/>
</dbReference>
<evidence type="ECO:0000259" key="5">
    <source>
        <dbReference type="PROSITE" id="PS50255"/>
    </source>
</evidence>
<reference evidence="6" key="1">
    <citation type="submission" date="2020-10" db="EMBL/GenBank/DDBJ databases">
        <title>Unveiling of a novel bifunctional photoreceptor, Dualchrome1, isolated from a cosmopolitan green alga.</title>
        <authorList>
            <person name="Suzuki S."/>
            <person name="Kawachi M."/>
        </authorList>
    </citation>
    <scope>NUCLEOTIDE SEQUENCE</scope>
    <source>
        <strain evidence="6">NIES 2893</strain>
    </source>
</reference>
<feature type="domain" description="Cytochrome b5 heme-binding" evidence="5">
    <location>
        <begin position="30"/>
        <end position="109"/>
    </location>
</feature>
<evidence type="ECO:0000313" key="6">
    <source>
        <dbReference type="EMBL" id="GHP02922.1"/>
    </source>
</evidence>